<evidence type="ECO:0000256" key="1">
    <source>
        <dbReference type="ARBA" id="ARBA00001966"/>
    </source>
</evidence>
<accession>Q0W0Y4</accession>
<dbReference type="KEGG" id="rci:RRC214"/>
<comment type="cofactor">
    <cofactor evidence="1 10">
        <name>[4Fe-4S] cluster</name>
        <dbReference type="ChEBI" id="CHEBI:49883"/>
    </cofactor>
</comment>
<dbReference type="SFLD" id="SFLDS00032">
    <property type="entry name" value="Radical_SAM_3-amino-3-carboxyp"/>
    <property type="match status" value="1"/>
</dbReference>
<evidence type="ECO:0000313" key="12">
    <source>
        <dbReference type="Proteomes" id="UP000000663"/>
    </source>
</evidence>
<gene>
    <name evidence="11" type="primary">dph2</name>
    <name evidence="11" type="ORF">RRC214</name>
</gene>
<evidence type="ECO:0000256" key="6">
    <source>
        <dbReference type="ARBA" id="ARBA00022723"/>
    </source>
</evidence>
<dbReference type="GO" id="GO:0090560">
    <property type="term" value="F:2-(3-amino-3-carboxypropyl)histidine synthase activity"/>
    <property type="evidence" value="ECO:0007669"/>
    <property type="project" value="UniProtKB-UniRule"/>
</dbReference>
<evidence type="ECO:0000256" key="2">
    <source>
        <dbReference type="ARBA" id="ARBA00005156"/>
    </source>
</evidence>
<evidence type="ECO:0000313" key="11">
    <source>
        <dbReference type="EMBL" id="CAJ37959.1"/>
    </source>
</evidence>
<dbReference type="Proteomes" id="UP000000663">
    <property type="component" value="Chromosome"/>
</dbReference>
<dbReference type="InterPro" id="IPR042264">
    <property type="entry name" value="DPH1/DPH2_2"/>
</dbReference>
<evidence type="ECO:0000256" key="10">
    <source>
        <dbReference type="PIRNR" id="PIRNR004967"/>
    </source>
</evidence>
<evidence type="ECO:0000256" key="3">
    <source>
        <dbReference type="ARBA" id="ARBA00012221"/>
    </source>
</evidence>
<name>Q0W0Y4_METAR</name>
<comment type="similarity">
    <text evidence="10">Belongs to the DPH1/DPH2 family.</text>
</comment>
<comment type="function">
    <text evidence="10">Catalyzes the first step of diphthamide biosynthesis, i.e. the transfer of the 3-amino-3-carboxypropyl group from S-adenosyl-L-methionine (SAM) to the C2 position of the imidazole ring of the target histidine residue in translation elongation factor 2 (EF-2).</text>
</comment>
<dbReference type="PANTHER" id="PTHR10762:SF1">
    <property type="entry name" value="2-(3-AMINO-3-CARBOXYPROPYL)HISTIDINE SYNTHASE SUBUNIT 1"/>
    <property type="match status" value="1"/>
</dbReference>
<dbReference type="Gene3D" id="3.40.50.11850">
    <property type="entry name" value="Diphthamide synthesis DPH1/DPH2 domain 2"/>
    <property type="match status" value="1"/>
</dbReference>
<dbReference type="eggNOG" id="arCOG04112">
    <property type="taxonomic scope" value="Archaea"/>
</dbReference>
<dbReference type="UniPathway" id="UPA00559"/>
<dbReference type="InterPro" id="IPR016435">
    <property type="entry name" value="DPH1/DPH2"/>
</dbReference>
<dbReference type="Gene3D" id="3.40.50.11860">
    <property type="entry name" value="Diphthamide synthesis DPH1/DPH2 domain 3"/>
    <property type="match status" value="1"/>
</dbReference>
<comment type="catalytic activity">
    <reaction evidence="9 10">
        <text>L-histidyl-[translation elongation factor 2] + S-adenosyl-L-methionine = 2-[(3S)-amino-3-carboxypropyl]-L-histidyl-[translation elongation factor 2] + S-methyl-5'-thioadenosine + H(+)</text>
        <dbReference type="Rhea" id="RHEA:36783"/>
        <dbReference type="Rhea" id="RHEA-COMP:9748"/>
        <dbReference type="Rhea" id="RHEA-COMP:9749"/>
        <dbReference type="ChEBI" id="CHEBI:15378"/>
        <dbReference type="ChEBI" id="CHEBI:17509"/>
        <dbReference type="ChEBI" id="CHEBI:29979"/>
        <dbReference type="ChEBI" id="CHEBI:59789"/>
        <dbReference type="ChEBI" id="CHEBI:73995"/>
        <dbReference type="EC" id="2.5.1.108"/>
    </reaction>
</comment>
<dbReference type="EMBL" id="AM114193">
    <property type="protein sequence ID" value="CAJ37959.1"/>
    <property type="molecule type" value="Genomic_DNA"/>
</dbReference>
<dbReference type="InterPro" id="IPR035435">
    <property type="entry name" value="DPH1/DPH2_euk_archaea"/>
</dbReference>
<dbReference type="Pfam" id="PF01866">
    <property type="entry name" value="Diphthamide_syn"/>
    <property type="match status" value="1"/>
</dbReference>
<dbReference type="RefSeq" id="WP_012034635.1">
    <property type="nucleotide sequence ID" value="NC_009464.1"/>
</dbReference>
<evidence type="ECO:0000256" key="7">
    <source>
        <dbReference type="ARBA" id="ARBA00023004"/>
    </source>
</evidence>
<sequence>MIDVDGIVRIIEERKAKTIGLQFPEGLKRQGPGIAKDVEARTGALVIVSGDPCYGACDIDDSLLDMVDVLFHFGHSRLMDDDRIVFIEYHHEVEVDTAIRNALPLLGQKVGIVTTVQHIHMLKRMEQLLIEAGKTPVIARGDSRITYPGQLLGCNFSATPAGVDTVLYVGSGNFHPMGAQLSTGVPVIAADPFTGEARKVDVEKIMRQRYALMAKAMDAKKWGIIIGTKTGQKRLELARRIKETAGDATLISIREITPDRLLSFKVDAYVSTVCPRVAIDDAGRFGVPVLTPVEFDIVKGLRKWEDLAFDEIKGE</sequence>
<dbReference type="PATRIC" id="fig|351160.9.peg.322"/>
<dbReference type="InterPro" id="IPR042265">
    <property type="entry name" value="DPH1/DPH2_3"/>
</dbReference>
<dbReference type="GeneID" id="5145263"/>
<dbReference type="GO" id="GO:0017183">
    <property type="term" value="P:protein histidyl modification to diphthamide"/>
    <property type="evidence" value="ECO:0007669"/>
    <property type="project" value="UniProtKB-UniRule"/>
</dbReference>
<keyword evidence="12" id="KW-1185">Reference proteome</keyword>
<evidence type="ECO:0000256" key="9">
    <source>
        <dbReference type="ARBA" id="ARBA00048403"/>
    </source>
</evidence>
<dbReference type="NCBIfam" id="TIGR00322">
    <property type="entry name" value="diphth2_R"/>
    <property type="match status" value="1"/>
</dbReference>
<keyword evidence="8 10" id="KW-0411">Iron-sulfur</keyword>
<dbReference type="OrthoDB" id="314at2157"/>
<dbReference type="InterPro" id="IPR022428">
    <property type="entry name" value="Dph2_arc"/>
</dbReference>
<dbReference type="PANTHER" id="PTHR10762">
    <property type="entry name" value="DIPHTHAMIDE BIOSYNTHESIS PROTEIN"/>
    <property type="match status" value="1"/>
</dbReference>
<dbReference type="GO" id="GO:0051539">
    <property type="term" value="F:4 iron, 4 sulfur cluster binding"/>
    <property type="evidence" value="ECO:0007669"/>
    <property type="project" value="UniProtKB-UniRule"/>
</dbReference>
<keyword evidence="10" id="KW-0004">4Fe-4S</keyword>
<dbReference type="AlphaFoldDB" id="Q0W0Y4"/>
<dbReference type="GO" id="GO:0046872">
    <property type="term" value="F:metal ion binding"/>
    <property type="evidence" value="ECO:0007669"/>
    <property type="project" value="UniProtKB-KW"/>
</dbReference>
<evidence type="ECO:0000256" key="8">
    <source>
        <dbReference type="ARBA" id="ARBA00023014"/>
    </source>
</evidence>
<reference evidence="11 12" key="1">
    <citation type="journal article" date="2006" name="Science">
        <title>Genome of rice cluster I archaea -- the key methane producers in the rice rhizosphere.</title>
        <authorList>
            <person name="Erkel C."/>
            <person name="Kube M."/>
            <person name="Reinhardt R."/>
            <person name="Liesack W."/>
        </authorList>
    </citation>
    <scope>NUCLEOTIDE SEQUENCE [LARGE SCALE GENOMIC DNA]</scope>
    <source>
        <strain evidence="12">DSM 22066 / NBRC 105507 / MRE50</strain>
    </source>
</reference>
<keyword evidence="6 10" id="KW-0479">Metal-binding</keyword>
<protein>
    <recommendedName>
        <fullName evidence="3 10">2-(3-amino-3-carboxypropyl)histidine synthase</fullName>
        <ecNumber evidence="3 10">2.5.1.108</ecNumber>
    </recommendedName>
</protein>
<keyword evidence="7 10" id="KW-0408">Iron</keyword>
<proteinExistence type="inferred from homology"/>
<comment type="pathway">
    <text evidence="2 10">Protein modification; peptidyl-diphthamide biosynthesis.</text>
</comment>
<dbReference type="NCBIfam" id="TIGR03682">
    <property type="entry name" value="arCOG04112"/>
    <property type="match status" value="1"/>
</dbReference>
<organism evidence="11 12">
    <name type="scientific">Methanocella arvoryzae (strain DSM 22066 / NBRC 105507 / MRE50)</name>
    <dbReference type="NCBI Taxonomy" id="351160"/>
    <lineage>
        <taxon>Archaea</taxon>
        <taxon>Methanobacteriati</taxon>
        <taxon>Methanobacteriota</taxon>
        <taxon>Stenosarchaea group</taxon>
        <taxon>Methanomicrobia</taxon>
        <taxon>Methanocellales</taxon>
        <taxon>Methanocellaceae</taxon>
        <taxon>Methanocella</taxon>
    </lineage>
</organism>
<dbReference type="EC" id="2.5.1.108" evidence="3 10"/>
<dbReference type="STRING" id="351160.RRC214"/>
<keyword evidence="4 10" id="KW-0808">Transferase</keyword>
<evidence type="ECO:0000256" key="4">
    <source>
        <dbReference type="ARBA" id="ARBA00022679"/>
    </source>
</evidence>
<evidence type="ECO:0000256" key="5">
    <source>
        <dbReference type="ARBA" id="ARBA00022691"/>
    </source>
</evidence>
<dbReference type="Gene3D" id="3.40.50.11840">
    <property type="entry name" value="Diphthamide synthesis DPH1/DPH2 domain 1"/>
    <property type="match status" value="1"/>
</dbReference>
<dbReference type="InterPro" id="IPR042263">
    <property type="entry name" value="DPH1/DPH2_1"/>
</dbReference>
<keyword evidence="5 10" id="KW-0949">S-adenosyl-L-methionine</keyword>
<dbReference type="PIRSF" id="PIRSF004967">
    <property type="entry name" value="DPH1"/>
    <property type="match status" value="1"/>
</dbReference>